<protein>
    <submittedName>
        <fullName evidence="6">Diacylglycerol kinase</fullName>
        <ecNumber evidence="6">2.7.1.107</ecNumber>
    </submittedName>
</protein>
<proteinExistence type="predicted"/>
<dbReference type="Gene3D" id="3.40.50.10330">
    <property type="entry name" value="Probable inorganic polyphosphate/atp-NAD kinase, domain 1"/>
    <property type="match status" value="1"/>
</dbReference>
<sequence length="310" mass="34129">MPLPSVVLFTSPKAGSGKNRDQIDRLISRLRQANNSASVTANVAELDALLRQTVKPIVVAAGGDGTIGLVASRLAVLQTLDNVAPARLIPMPMGTENLLARQFGFRADADYVFDKIYHGHSTPIDLGFVGQKPFLSMVTCGFDGEVIRAMHLTRRGHIRRFDYWRPILRAIRHYRFPPIMIEAEGVPPSDDSQEDDVGGNDSTRTIQCGWAMAFNLPVYAGGMTIEPHAKPNDGLLDVIAFQGRSILSGLRYVAGIRLGRHLEFPDVVRFRATTLRVHSSHRVPFQLDGDYGGKLPIEIRVEPSAIELLV</sequence>
<evidence type="ECO:0000256" key="3">
    <source>
        <dbReference type="ARBA" id="ARBA00022777"/>
    </source>
</evidence>
<dbReference type="AlphaFoldDB" id="A0A5C5WH74"/>
<keyword evidence="4" id="KW-0067">ATP-binding</keyword>
<gene>
    <name evidence="6" type="primary">dagK_2</name>
    <name evidence="6" type="ORF">Pla22_46420</name>
</gene>
<dbReference type="Pfam" id="PF19279">
    <property type="entry name" value="YegS_C"/>
    <property type="match status" value="1"/>
</dbReference>
<dbReference type="Pfam" id="PF00781">
    <property type="entry name" value="DAGK_cat"/>
    <property type="match status" value="1"/>
</dbReference>
<name>A0A5C5WH74_9BACT</name>
<dbReference type="InterPro" id="IPR001206">
    <property type="entry name" value="Diacylglycerol_kinase_cat_dom"/>
</dbReference>
<dbReference type="InterPro" id="IPR050187">
    <property type="entry name" value="Lipid_Phosphate_FormReg"/>
</dbReference>
<accession>A0A5C5WH74</accession>
<dbReference type="GO" id="GO:0005886">
    <property type="term" value="C:plasma membrane"/>
    <property type="evidence" value="ECO:0007669"/>
    <property type="project" value="TreeGrafter"/>
</dbReference>
<evidence type="ECO:0000256" key="1">
    <source>
        <dbReference type="ARBA" id="ARBA00022679"/>
    </source>
</evidence>
<dbReference type="EMBL" id="SJPI01000003">
    <property type="protein sequence ID" value="TWT49445.1"/>
    <property type="molecule type" value="Genomic_DNA"/>
</dbReference>
<organism evidence="6 7">
    <name type="scientific">Rubripirellula amarantea</name>
    <dbReference type="NCBI Taxonomy" id="2527999"/>
    <lineage>
        <taxon>Bacteria</taxon>
        <taxon>Pseudomonadati</taxon>
        <taxon>Planctomycetota</taxon>
        <taxon>Planctomycetia</taxon>
        <taxon>Pirellulales</taxon>
        <taxon>Pirellulaceae</taxon>
        <taxon>Rubripirellula</taxon>
    </lineage>
</organism>
<keyword evidence="7" id="KW-1185">Reference proteome</keyword>
<dbReference type="InterPro" id="IPR017438">
    <property type="entry name" value="ATP-NAD_kinase_N"/>
</dbReference>
<dbReference type="PANTHER" id="PTHR12358:SF106">
    <property type="entry name" value="LIPID KINASE YEGS"/>
    <property type="match status" value="1"/>
</dbReference>
<dbReference type="PANTHER" id="PTHR12358">
    <property type="entry name" value="SPHINGOSINE KINASE"/>
    <property type="match status" value="1"/>
</dbReference>
<dbReference type="PROSITE" id="PS50146">
    <property type="entry name" value="DAGK"/>
    <property type="match status" value="1"/>
</dbReference>
<evidence type="ECO:0000313" key="7">
    <source>
        <dbReference type="Proteomes" id="UP000316598"/>
    </source>
</evidence>
<reference evidence="6 7" key="1">
    <citation type="submission" date="2019-02" db="EMBL/GenBank/DDBJ databases">
        <title>Deep-cultivation of Planctomycetes and their phenomic and genomic characterization uncovers novel biology.</title>
        <authorList>
            <person name="Wiegand S."/>
            <person name="Jogler M."/>
            <person name="Boedeker C."/>
            <person name="Pinto D."/>
            <person name="Vollmers J."/>
            <person name="Rivas-Marin E."/>
            <person name="Kohn T."/>
            <person name="Peeters S.H."/>
            <person name="Heuer A."/>
            <person name="Rast P."/>
            <person name="Oberbeckmann S."/>
            <person name="Bunk B."/>
            <person name="Jeske O."/>
            <person name="Meyerdierks A."/>
            <person name="Storesund J.E."/>
            <person name="Kallscheuer N."/>
            <person name="Luecker S."/>
            <person name="Lage O.M."/>
            <person name="Pohl T."/>
            <person name="Merkel B.J."/>
            <person name="Hornburger P."/>
            <person name="Mueller R.-W."/>
            <person name="Bruemmer F."/>
            <person name="Labrenz M."/>
            <person name="Spormann A.M."/>
            <person name="Op Den Camp H."/>
            <person name="Overmann J."/>
            <person name="Amann R."/>
            <person name="Jetten M.S.M."/>
            <person name="Mascher T."/>
            <person name="Medema M.H."/>
            <person name="Devos D.P."/>
            <person name="Kaster A.-K."/>
            <person name="Ovreas L."/>
            <person name="Rohde M."/>
            <person name="Galperin M.Y."/>
            <person name="Jogler C."/>
        </authorList>
    </citation>
    <scope>NUCLEOTIDE SEQUENCE [LARGE SCALE GENOMIC DNA]</scope>
    <source>
        <strain evidence="6 7">Pla22</strain>
    </source>
</reference>
<keyword evidence="3 6" id="KW-0418">Kinase</keyword>
<evidence type="ECO:0000313" key="6">
    <source>
        <dbReference type="EMBL" id="TWT49445.1"/>
    </source>
</evidence>
<dbReference type="RefSeq" id="WP_165440787.1">
    <property type="nucleotide sequence ID" value="NZ_SJPI01000003.1"/>
</dbReference>
<evidence type="ECO:0000259" key="5">
    <source>
        <dbReference type="PROSITE" id="PS50146"/>
    </source>
</evidence>
<feature type="domain" description="DAGKc" evidence="5">
    <location>
        <begin position="1"/>
        <end position="133"/>
    </location>
</feature>
<dbReference type="Gene3D" id="2.60.200.40">
    <property type="match status" value="1"/>
</dbReference>
<dbReference type="EC" id="2.7.1.107" evidence="6"/>
<evidence type="ECO:0000256" key="2">
    <source>
        <dbReference type="ARBA" id="ARBA00022741"/>
    </source>
</evidence>
<comment type="caution">
    <text evidence="6">The sequence shown here is derived from an EMBL/GenBank/DDBJ whole genome shotgun (WGS) entry which is preliminary data.</text>
</comment>
<keyword evidence="2" id="KW-0547">Nucleotide-binding</keyword>
<dbReference type="Proteomes" id="UP000316598">
    <property type="component" value="Unassembled WGS sequence"/>
</dbReference>
<dbReference type="GO" id="GO:0005524">
    <property type="term" value="F:ATP binding"/>
    <property type="evidence" value="ECO:0007669"/>
    <property type="project" value="UniProtKB-KW"/>
</dbReference>
<dbReference type="InterPro" id="IPR045540">
    <property type="entry name" value="YegS/DAGK_C"/>
</dbReference>
<dbReference type="InterPro" id="IPR016064">
    <property type="entry name" value="NAD/diacylglycerol_kinase_sf"/>
</dbReference>
<evidence type="ECO:0000256" key="4">
    <source>
        <dbReference type="ARBA" id="ARBA00022840"/>
    </source>
</evidence>
<keyword evidence="1 6" id="KW-0808">Transferase</keyword>
<dbReference type="GO" id="GO:0004143">
    <property type="term" value="F:ATP-dependent diacylglycerol kinase activity"/>
    <property type="evidence" value="ECO:0007669"/>
    <property type="project" value="UniProtKB-EC"/>
</dbReference>
<dbReference type="SUPFAM" id="SSF111331">
    <property type="entry name" value="NAD kinase/diacylglycerol kinase-like"/>
    <property type="match status" value="1"/>
</dbReference>